<evidence type="ECO:0000313" key="2">
    <source>
        <dbReference type="Proteomes" id="UP001526430"/>
    </source>
</evidence>
<gene>
    <name evidence="1" type="ORF">OF850_06095</name>
</gene>
<dbReference type="Proteomes" id="UP001526430">
    <property type="component" value="Unassembled WGS sequence"/>
</dbReference>
<comment type="caution">
    <text evidence="1">The sequence shown here is derived from an EMBL/GenBank/DDBJ whole genome shotgun (WGS) entry which is preliminary data.</text>
</comment>
<dbReference type="EMBL" id="JAPFQI010000002">
    <property type="protein sequence ID" value="MCW8085190.1"/>
    <property type="molecule type" value="Genomic_DNA"/>
</dbReference>
<organism evidence="1 2">
    <name type="scientific">Sabulicella glaciei</name>
    <dbReference type="NCBI Taxonomy" id="2984948"/>
    <lineage>
        <taxon>Bacteria</taxon>
        <taxon>Pseudomonadati</taxon>
        <taxon>Pseudomonadota</taxon>
        <taxon>Alphaproteobacteria</taxon>
        <taxon>Acetobacterales</taxon>
        <taxon>Acetobacteraceae</taxon>
        <taxon>Sabulicella</taxon>
    </lineage>
</organism>
<dbReference type="RefSeq" id="WP_301589043.1">
    <property type="nucleotide sequence ID" value="NZ_JAPFQI010000002.1"/>
</dbReference>
<keyword evidence="2" id="KW-1185">Reference proteome</keyword>
<sequence>MSSTTEAVTLPQLFSLLVEATHQGILGRNVDPAWRQAFVDELLRRAEGTELQAVVSGFVKLIHECPEAQERAVRLVGERSLQNFVAPGLSLRPTPIAAISAGCTPRVAGMLRRAGLRRWAGPFDWMTLPPEAVRDALTDNLNALLSPRHLVPIRPEDRPAGREGHLARHLRYSEQYDDTVFHRVDPSTEDGYAALERAALRLRDSLRGLHAKMLLQVVEETTATPTLWGETGEALDRFARGATLVTVALVSGAPEGPFPEMELAESHGAHRLLRCRVLSAPQPLGFADLLDEVVILRGALATAQG</sequence>
<accession>A0ABT3NSQ5</accession>
<evidence type="ECO:0000313" key="1">
    <source>
        <dbReference type="EMBL" id="MCW8085190.1"/>
    </source>
</evidence>
<protein>
    <submittedName>
        <fullName evidence="1">Papain-like cysteine peptidase</fullName>
    </submittedName>
</protein>
<proteinExistence type="predicted"/>
<reference evidence="1 2" key="1">
    <citation type="submission" date="2022-10" db="EMBL/GenBank/DDBJ databases">
        <title>Roseococcus glaciei nov., sp. nov., isolated from glacier.</title>
        <authorList>
            <person name="Liu Q."/>
            <person name="Xin Y.-H."/>
        </authorList>
    </citation>
    <scope>NUCLEOTIDE SEQUENCE [LARGE SCALE GENOMIC DNA]</scope>
    <source>
        <strain evidence="1 2">MDT2-1-1</strain>
    </source>
</reference>
<name>A0ABT3NSQ5_9PROT</name>